<feature type="region of interest" description="Disordered" evidence="2">
    <location>
        <begin position="386"/>
        <end position="409"/>
    </location>
</feature>
<name>A0A1I8HZF3_9PLAT</name>
<dbReference type="GO" id="GO:0006535">
    <property type="term" value="P:cysteine biosynthetic process from serine"/>
    <property type="evidence" value="ECO:0007669"/>
    <property type="project" value="InterPro"/>
</dbReference>
<dbReference type="WBParaSite" id="maker-uti_cns_0008831-snap-gene-0.2-mRNA-1">
    <property type="protein sequence ID" value="maker-uti_cns_0008831-snap-gene-0.2-mRNA-1"/>
    <property type="gene ID" value="maker-uti_cns_0008831-snap-gene-0.2"/>
</dbReference>
<feature type="region of interest" description="Disordered" evidence="2">
    <location>
        <begin position="254"/>
        <end position="280"/>
    </location>
</feature>
<evidence type="ECO:0000256" key="1">
    <source>
        <dbReference type="ARBA" id="ARBA00001933"/>
    </source>
</evidence>
<evidence type="ECO:0000259" key="4">
    <source>
        <dbReference type="Pfam" id="PF11904"/>
    </source>
</evidence>
<evidence type="ECO:0000256" key="2">
    <source>
        <dbReference type="SAM" id="MobiDB-lite"/>
    </source>
</evidence>
<organism evidence="5 6">
    <name type="scientific">Macrostomum lignano</name>
    <dbReference type="NCBI Taxonomy" id="282301"/>
    <lineage>
        <taxon>Eukaryota</taxon>
        <taxon>Metazoa</taxon>
        <taxon>Spiralia</taxon>
        <taxon>Lophotrochozoa</taxon>
        <taxon>Platyhelminthes</taxon>
        <taxon>Rhabditophora</taxon>
        <taxon>Macrostomorpha</taxon>
        <taxon>Macrostomida</taxon>
        <taxon>Macrostomidae</taxon>
        <taxon>Macrostomum</taxon>
    </lineage>
</organism>
<protein>
    <submittedName>
        <fullName evidence="6">PALP domain-containing protein</fullName>
    </submittedName>
</protein>
<feature type="region of interest" description="Disordered" evidence="2">
    <location>
        <begin position="144"/>
        <end position="164"/>
    </location>
</feature>
<dbReference type="PANTHER" id="PTHR10314">
    <property type="entry name" value="CYSTATHIONINE BETA-SYNTHASE"/>
    <property type="match status" value="1"/>
</dbReference>
<feature type="domain" description="Tryptophan synthase beta chain-like PALP" evidence="3">
    <location>
        <begin position="198"/>
        <end position="268"/>
    </location>
</feature>
<proteinExistence type="predicted"/>
<dbReference type="SUPFAM" id="SSF53686">
    <property type="entry name" value="Tryptophan synthase beta subunit-like PLP-dependent enzymes"/>
    <property type="match status" value="1"/>
</dbReference>
<keyword evidence="5" id="KW-1185">Reference proteome</keyword>
<dbReference type="Pfam" id="PF11904">
    <property type="entry name" value="ANKRD13_C"/>
    <property type="match status" value="1"/>
</dbReference>
<evidence type="ECO:0000259" key="3">
    <source>
        <dbReference type="Pfam" id="PF00291"/>
    </source>
</evidence>
<dbReference type="Proteomes" id="UP000095280">
    <property type="component" value="Unplaced"/>
</dbReference>
<feature type="compositionally biased region" description="Polar residues" evidence="2">
    <location>
        <begin position="144"/>
        <end position="157"/>
    </location>
</feature>
<dbReference type="AlphaFoldDB" id="A0A1I8HZF3"/>
<dbReference type="Gene3D" id="3.40.50.1100">
    <property type="match status" value="2"/>
</dbReference>
<dbReference type="InterPro" id="IPR036052">
    <property type="entry name" value="TrpB-like_PALP_sf"/>
</dbReference>
<dbReference type="InterPro" id="IPR001216">
    <property type="entry name" value="P-phosphate_BS"/>
</dbReference>
<dbReference type="InterPro" id="IPR055285">
    <property type="entry name" value="ANKRD13_C"/>
</dbReference>
<dbReference type="InterPro" id="IPR050214">
    <property type="entry name" value="Cys_Synth/Cystath_Beta-Synth"/>
</dbReference>
<dbReference type="PROSITE" id="PS00901">
    <property type="entry name" value="CYS_SYNTHASE"/>
    <property type="match status" value="1"/>
</dbReference>
<sequence>MANKSAHFSQLREFVTLQLPAGFPLRVEIPLHTLLQANVSFCNLFAADSPAEHVSCLRDVVQEESRGPDHVYCAVDERAFAIPGGYRLLSNRRPRFSPMGREEDYYASTMAASSGGGSEFEQQFTEEQDLLQMALAHAAELNSSCPVSGGDDSTNGGQRWLPPNHDSRCTFRIDKPVCESPHLHQKRKERPKILPDILHHIGNTPLVRVNNITKEEGIECEILVKCEFFNAGGSVKDRIGLRMIEDAERSGRLKPGDVLIEPTSGNTAGRPPATPHPEVNRSHRLDWKCRLSAGCGCRRRWGHRPPVLLQQSCLRRCLCRCCRLFAVLPTGNGEVAEAAVAAVAAAVAAADAEAAARAVRTCASPASSSSSRAAADTPAKALIRTAASSNSMRDRCGGSGGRWLASPPP</sequence>
<comment type="cofactor">
    <cofactor evidence="1">
        <name>pyridoxal 5'-phosphate</name>
        <dbReference type="ChEBI" id="CHEBI:597326"/>
    </cofactor>
</comment>
<evidence type="ECO:0000313" key="5">
    <source>
        <dbReference type="Proteomes" id="UP000095280"/>
    </source>
</evidence>
<accession>A0A1I8HZF3</accession>
<feature type="domain" description="Ankyrin repeat" evidence="4">
    <location>
        <begin position="1"/>
        <end position="87"/>
    </location>
</feature>
<dbReference type="Pfam" id="PF00291">
    <property type="entry name" value="PALP"/>
    <property type="match status" value="1"/>
</dbReference>
<dbReference type="InterPro" id="IPR001926">
    <property type="entry name" value="TrpB-like_PALP"/>
</dbReference>
<evidence type="ECO:0000313" key="6">
    <source>
        <dbReference type="WBParaSite" id="maker-uti_cns_0008831-snap-gene-0.2-mRNA-1"/>
    </source>
</evidence>
<reference evidence="6" key="1">
    <citation type="submission" date="2016-11" db="UniProtKB">
        <authorList>
            <consortium name="WormBaseParasite"/>
        </authorList>
    </citation>
    <scope>IDENTIFICATION</scope>
</reference>